<evidence type="ECO:0000313" key="4">
    <source>
        <dbReference type="RefSeq" id="XP_030640378.1"/>
    </source>
</evidence>
<dbReference type="InParanoid" id="A0A6J2W7Y7"/>
<dbReference type="Proteomes" id="UP000504632">
    <property type="component" value="Chromosome 9"/>
</dbReference>
<feature type="signal peptide" evidence="2">
    <location>
        <begin position="1"/>
        <end position="22"/>
    </location>
</feature>
<sequence length="366" mass="43763">MRNPAYFLKVVLWCAVVRESYAWYNYQQGLETTPLPYATATPPPNSDTTLVNQPYWWSKDDGQYGWTTTPPSDWNTTSERPYWLRPTESPSWRRPYRRYGWGPTEQPYWMRPTRESYWMRTTESPYWRRPYRRYGWGPTERPYWMRPTRESYWMTPTESPYWRRPYRRYGWGPTQQPYWMRPTESPYWRRPYRRNWWDPTPTPYWQAPHIPKPSIHVYRQVESEKKVVVACTYLKKTMQSHFQLSVKGAYSHTYRDPECLSGMVCLFNVTVLPPVSFTCVHKMTVSGSSVDVTSEPYTYTQEVVKQHTLSGSVYYQGFSVFIGLGLLIMITVVIVTTLKSRRKDSPKKAEMNCYEEALTKPLNEVE</sequence>
<gene>
    <name evidence="4" type="primary">LOC115820831</name>
</gene>
<accession>A0A6J2W7Y7</accession>
<keyword evidence="3" id="KW-1185">Reference proteome</keyword>
<name>A0A6J2W7Y7_CHACN</name>
<dbReference type="AlphaFoldDB" id="A0A6J2W7Y7"/>
<protein>
    <submittedName>
        <fullName evidence="4">Uncharacterized protein LOC115820831 isoform X1</fullName>
    </submittedName>
</protein>
<dbReference type="OrthoDB" id="8917161at2759"/>
<organism evidence="3 4">
    <name type="scientific">Chanos chanos</name>
    <name type="common">Milkfish</name>
    <name type="synonym">Mugil chanos</name>
    <dbReference type="NCBI Taxonomy" id="29144"/>
    <lineage>
        <taxon>Eukaryota</taxon>
        <taxon>Metazoa</taxon>
        <taxon>Chordata</taxon>
        <taxon>Craniata</taxon>
        <taxon>Vertebrata</taxon>
        <taxon>Euteleostomi</taxon>
        <taxon>Actinopterygii</taxon>
        <taxon>Neopterygii</taxon>
        <taxon>Teleostei</taxon>
        <taxon>Ostariophysi</taxon>
        <taxon>Gonorynchiformes</taxon>
        <taxon>Chanidae</taxon>
        <taxon>Chanos</taxon>
    </lineage>
</organism>
<keyword evidence="1" id="KW-1133">Transmembrane helix</keyword>
<feature type="chain" id="PRO_5026687403" evidence="2">
    <location>
        <begin position="23"/>
        <end position="366"/>
    </location>
</feature>
<keyword evidence="1" id="KW-0472">Membrane</keyword>
<dbReference type="GeneID" id="115820831"/>
<feature type="transmembrane region" description="Helical" evidence="1">
    <location>
        <begin position="313"/>
        <end position="338"/>
    </location>
</feature>
<evidence type="ECO:0000256" key="1">
    <source>
        <dbReference type="SAM" id="Phobius"/>
    </source>
</evidence>
<dbReference type="RefSeq" id="XP_030640378.1">
    <property type="nucleotide sequence ID" value="XM_030784518.1"/>
</dbReference>
<evidence type="ECO:0000313" key="3">
    <source>
        <dbReference type="Proteomes" id="UP000504632"/>
    </source>
</evidence>
<reference evidence="4" key="1">
    <citation type="submission" date="2025-08" db="UniProtKB">
        <authorList>
            <consortium name="RefSeq"/>
        </authorList>
    </citation>
    <scope>IDENTIFICATION</scope>
</reference>
<evidence type="ECO:0000256" key="2">
    <source>
        <dbReference type="SAM" id="SignalP"/>
    </source>
</evidence>
<keyword evidence="1" id="KW-0812">Transmembrane</keyword>
<keyword evidence="2" id="KW-0732">Signal</keyword>
<proteinExistence type="predicted"/>